<comment type="caution">
    <text evidence="3">The sequence shown here is derived from an EMBL/GenBank/DDBJ whole genome shotgun (WGS) entry which is preliminary data.</text>
</comment>
<dbReference type="SUPFAM" id="SSF46955">
    <property type="entry name" value="Putative DNA-binding domain"/>
    <property type="match status" value="1"/>
</dbReference>
<feature type="domain" description="Helix-turn-helix" evidence="2">
    <location>
        <begin position="44"/>
        <end position="92"/>
    </location>
</feature>
<organism evidence="3 4">
    <name type="scientific">Leptospira barantonii</name>
    <dbReference type="NCBI Taxonomy" id="2023184"/>
    <lineage>
        <taxon>Bacteria</taxon>
        <taxon>Pseudomonadati</taxon>
        <taxon>Spirochaetota</taxon>
        <taxon>Spirochaetia</taxon>
        <taxon>Leptospirales</taxon>
        <taxon>Leptospiraceae</taxon>
        <taxon>Leptospira</taxon>
    </lineage>
</organism>
<proteinExistence type="predicted"/>
<dbReference type="OrthoDB" id="342452at2"/>
<protein>
    <submittedName>
        <fullName evidence="3">DNA-binding protein</fullName>
    </submittedName>
</protein>
<dbReference type="AlphaFoldDB" id="A0A5F2BSP1"/>
<dbReference type="InterPro" id="IPR041657">
    <property type="entry name" value="HTH_17"/>
</dbReference>
<evidence type="ECO:0000259" key="2">
    <source>
        <dbReference type="Pfam" id="PF12728"/>
    </source>
</evidence>
<dbReference type="EMBL" id="RQGN01000013">
    <property type="protein sequence ID" value="TGM08989.1"/>
    <property type="molecule type" value="Genomic_DNA"/>
</dbReference>
<sequence length="100" mass="11639">MSVINGNTRNGSLLKNDSLPRAEQKDSVPKKSEIPKFQENAKSLKTKEAAQYLNLSVRTFNQYVIDHEIPFIEWSPRVRRFFVGDLEKVALSRRTKKQIY</sequence>
<feature type="compositionally biased region" description="Polar residues" evidence="1">
    <location>
        <begin position="1"/>
        <end position="15"/>
    </location>
</feature>
<gene>
    <name evidence="3" type="ORF">EHQ76_03310</name>
</gene>
<feature type="region of interest" description="Disordered" evidence="1">
    <location>
        <begin position="1"/>
        <end position="39"/>
    </location>
</feature>
<dbReference type="RefSeq" id="WP_135669723.1">
    <property type="nucleotide sequence ID" value="NZ_RQGN01000013.1"/>
</dbReference>
<reference evidence="3 4" key="1">
    <citation type="journal article" date="2019" name="PLoS Negl. Trop. Dis.">
        <title>Revisiting the worldwide diversity of Leptospira species in the environment.</title>
        <authorList>
            <person name="Vincent A.T."/>
            <person name="Schiettekatte O."/>
            <person name="Bourhy P."/>
            <person name="Veyrier F.J."/>
            <person name="Picardeau M."/>
        </authorList>
    </citation>
    <scope>NUCLEOTIDE SEQUENCE [LARGE SCALE GENOMIC DNA]</scope>
    <source>
        <strain evidence="3 4">201702444</strain>
    </source>
</reference>
<dbReference type="Pfam" id="PF12728">
    <property type="entry name" value="HTH_17"/>
    <property type="match status" value="1"/>
</dbReference>
<dbReference type="InterPro" id="IPR009061">
    <property type="entry name" value="DNA-bd_dom_put_sf"/>
</dbReference>
<evidence type="ECO:0000313" key="3">
    <source>
        <dbReference type="EMBL" id="TGM08989.1"/>
    </source>
</evidence>
<feature type="compositionally biased region" description="Basic and acidic residues" evidence="1">
    <location>
        <begin position="18"/>
        <end position="36"/>
    </location>
</feature>
<dbReference type="GO" id="GO:0003677">
    <property type="term" value="F:DNA binding"/>
    <property type="evidence" value="ECO:0007669"/>
    <property type="project" value="UniProtKB-KW"/>
</dbReference>
<evidence type="ECO:0000313" key="4">
    <source>
        <dbReference type="Proteomes" id="UP000298429"/>
    </source>
</evidence>
<evidence type="ECO:0000256" key="1">
    <source>
        <dbReference type="SAM" id="MobiDB-lite"/>
    </source>
</evidence>
<keyword evidence="3" id="KW-0238">DNA-binding</keyword>
<accession>A0A5F2BSP1</accession>
<name>A0A5F2BSP1_9LEPT</name>
<dbReference type="Proteomes" id="UP000298429">
    <property type="component" value="Unassembled WGS sequence"/>
</dbReference>